<organism evidence="2 3">
    <name type="scientific">Zasmidium cellare</name>
    <name type="common">Wine cellar mold</name>
    <name type="synonym">Racodium cellare</name>
    <dbReference type="NCBI Taxonomy" id="395010"/>
    <lineage>
        <taxon>Eukaryota</taxon>
        <taxon>Fungi</taxon>
        <taxon>Dikarya</taxon>
        <taxon>Ascomycota</taxon>
        <taxon>Pezizomycotina</taxon>
        <taxon>Dothideomycetes</taxon>
        <taxon>Dothideomycetidae</taxon>
        <taxon>Mycosphaerellales</taxon>
        <taxon>Mycosphaerellaceae</taxon>
        <taxon>Zasmidium</taxon>
    </lineage>
</organism>
<reference evidence="2 3" key="1">
    <citation type="journal article" date="2023" name="G3 (Bethesda)">
        <title>A chromosome-level genome assembly of Zasmidium syzygii isolated from banana leaves.</title>
        <authorList>
            <person name="van Westerhoven A.C."/>
            <person name="Mehrabi R."/>
            <person name="Talebi R."/>
            <person name="Steentjes M.B.F."/>
            <person name="Corcolon B."/>
            <person name="Chong P.A."/>
            <person name="Kema G.H.J."/>
            <person name="Seidl M.F."/>
        </authorList>
    </citation>
    <scope>NUCLEOTIDE SEQUENCE [LARGE SCALE GENOMIC DNA]</scope>
    <source>
        <strain evidence="2 3">P124</strain>
    </source>
</reference>
<dbReference type="EMBL" id="JAXOVC010000011">
    <property type="protein sequence ID" value="KAK4496035.1"/>
    <property type="molecule type" value="Genomic_DNA"/>
</dbReference>
<evidence type="ECO:0000256" key="1">
    <source>
        <dbReference type="SAM" id="MobiDB-lite"/>
    </source>
</evidence>
<feature type="region of interest" description="Disordered" evidence="1">
    <location>
        <begin position="1"/>
        <end position="43"/>
    </location>
</feature>
<protein>
    <submittedName>
        <fullName evidence="2">Uncharacterized protein</fullName>
    </submittedName>
</protein>
<evidence type="ECO:0000313" key="2">
    <source>
        <dbReference type="EMBL" id="KAK4496035.1"/>
    </source>
</evidence>
<keyword evidence="3" id="KW-1185">Reference proteome</keyword>
<proteinExistence type="predicted"/>
<sequence>MTSPTSSPDLDGVPDSSTVAGLPGTSLVRWDGRKKRSASQPLGQEVAQLDYLAAYYALQGLKEATRRLYAEKNIEHTDALEIQQEAEERLRASRQKPKRYRRVKIATQHRDAPDSQAEVSAWLQESLDQEKGEMAVEIGDAKIYEDEEGIQGAFWGWDDSNEHPHDRGTELGQGGPVDEEMDRMAVLGENREKGMGKVRGIRARQQLVARDEEEGVHDVRQDQWEWETISNVSAPNSLFDEDINSAKESLKEVKKTTTAIWEEMRTIRVQENEYIRQLADMQNQHPELRGYVAFHRSTKRKIDITFDGTYEGRAPPKRIKAGVPYRHKKLVHEWHLTCKKVLKAHSKLEDFPSPVAWDCAYHEVCYLTQPHPRNEAARSLRACEHNIRDACDLLTKRQLKKYLAMFHPDRFSSVCEDKREEWKVMANEVFVVLSELWEEKIDRNYFLNSFMGK</sequence>
<gene>
    <name evidence="2" type="ORF">PRZ48_013304</name>
</gene>
<dbReference type="Proteomes" id="UP001305779">
    <property type="component" value="Unassembled WGS sequence"/>
</dbReference>
<evidence type="ECO:0000313" key="3">
    <source>
        <dbReference type="Proteomes" id="UP001305779"/>
    </source>
</evidence>
<comment type="caution">
    <text evidence="2">The sequence shown here is derived from an EMBL/GenBank/DDBJ whole genome shotgun (WGS) entry which is preliminary data.</text>
</comment>
<name>A0ABR0E3R2_ZASCE</name>
<accession>A0ABR0E3R2</accession>